<proteinExistence type="predicted"/>
<evidence type="ECO:0008006" key="3">
    <source>
        <dbReference type="Google" id="ProtNLM"/>
    </source>
</evidence>
<protein>
    <recommendedName>
        <fullName evidence="3">Ubiquitin-conjugating enzyme E2C-binding protein</fullName>
    </recommendedName>
</protein>
<sequence>MRYLVETLPNIGVTLVSVEGDSPAQPMLKAMPKAMPKAMDIATVTITESGEMQIKYGDQVVKVDVGTGLEPGSVEVRGSYVRLKHELAARRRDASLVDLPEDKWGMAVLKACGSGGFRFMCCNCQQESVLDSRGNVTRVNEMPSEFWAEFMDFWHCHKPSLEDDKTKALPLDAKYIDLKPRSGELLVGNSFFQVCKETIEDKVTIGDGGSPDVDCINCKHKLGTIDHRSDLITLQKRNLTLQLGSETRREIYADYLEVLASIVSLLKFNSARYFRIVAPDGTKLFLWLLAYEVDVHFADKHLSDSYKLLYCDKVDKSLPNIEEVTIQNQTVFDSFCQKLADTNHCLPSQSQHFCEWSVSYLSVNS</sequence>
<accession>A0ABR4NSY1</accession>
<dbReference type="InterPro" id="IPR019193">
    <property type="entry name" value="UBQ-conj_enz_E2-bd_prot"/>
</dbReference>
<keyword evidence="2" id="KW-1185">Reference proteome</keyword>
<name>A0ABR4NSY1_9SACH</name>
<comment type="caution">
    <text evidence="1">The sequence shown here is derived from an EMBL/GenBank/DDBJ whole genome shotgun (WGS) entry which is preliminary data.</text>
</comment>
<dbReference type="EMBL" id="JBEVYD010000007">
    <property type="protein sequence ID" value="KAL3231534.1"/>
    <property type="molecule type" value="Genomic_DNA"/>
</dbReference>
<dbReference type="PANTHER" id="PTHR31531:SF2">
    <property type="entry name" value="E3 UBIQUITIN-PROTEIN LIGASE E3D"/>
    <property type="match status" value="1"/>
</dbReference>
<dbReference type="Pfam" id="PF09814">
    <property type="entry name" value="HECT_2"/>
    <property type="match status" value="1"/>
</dbReference>
<gene>
    <name evidence="1" type="ORF">RNJ44_00569</name>
</gene>
<dbReference type="Proteomes" id="UP001623330">
    <property type="component" value="Unassembled WGS sequence"/>
</dbReference>
<dbReference type="PANTHER" id="PTHR31531">
    <property type="entry name" value="E3 UBIQUITIN-PROTEIN LIGASE E3D FAMILY MEMBER"/>
    <property type="match status" value="1"/>
</dbReference>
<organism evidence="1 2">
    <name type="scientific">Nakaseomyces bracarensis</name>
    <dbReference type="NCBI Taxonomy" id="273131"/>
    <lineage>
        <taxon>Eukaryota</taxon>
        <taxon>Fungi</taxon>
        <taxon>Dikarya</taxon>
        <taxon>Ascomycota</taxon>
        <taxon>Saccharomycotina</taxon>
        <taxon>Saccharomycetes</taxon>
        <taxon>Saccharomycetales</taxon>
        <taxon>Saccharomycetaceae</taxon>
        <taxon>Nakaseomyces</taxon>
    </lineage>
</organism>
<evidence type="ECO:0000313" key="2">
    <source>
        <dbReference type="Proteomes" id="UP001623330"/>
    </source>
</evidence>
<reference evidence="1 2" key="1">
    <citation type="submission" date="2024-05" db="EMBL/GenBank/DDBJ databases">
        <title>Long read based assembly of the Candida bracarensis genome reveals expanded adhesin content.</title>
        <authorList>
            <person name="Marcet-Houben M."/>
            <person name="Ksiezopolska E."/>
            <person name="Gabaldon T."/>
        </authorList>
    </citation>
    <scope>NUCLEOTIDE SEQUENCE [LARGE SCALE GENOMIC DNA]</scope>
    <source>
        <strain evidence="1 2">CBM6</strain>
    </source>
</reference>
<evidence type="ECO:0000313" key="1">
    <source>
        <dbReference type="EMBL" id="KAL3231534.1"/>
    </source>
</evidence>